<feature type="compositionally biased region" description="Low complexity" evidence="1">
    <location>
        <begin position="116"/>
        <end position="129"/>
    </location>
</feature>
<dbReference type="EMBL" id="CP053452">
    <property type="protein sequence ID" value="QJW93140.1"/>
    <property type="molecule type" value="Genomic_DNA"/>
</dbReference>
<accession>A0A6M5YII8</accession>
<evidence type="ECO:0000313" key="3">
    <source>
        <dbReference type="EMBL" id="QJW93140.1"/>
    </source>
</evidence>
<keyword evidence="4" id="KW-1185">Reference proteome</keyword>
<sequence length="159" mass="16988">MRLRVARRCGAFVLVLLCGCGGQPTADVSGRIAIRGKPPELDRLVVSFVMTDGRSFSGPVARDGRYTVAGVPTGEVKVGFIVPQPREPAHPKGSESPEEQNKPLDPKQKMQELRAAAKSKGAKSAAQASPVPEKYRDPLKSGVTTTLTPGSNTFDFDIK</sequence>
<feature type="region of interest" description="Disordered" evidence="1">
    <location>
        <begin position="83"/>
        <end position="159"/>
    </location>
</feature>
<dbReference type="KEGG" id="ftj:FTUN_0643"/>
<protein>
    <recommendedName>
        <fullName evidence="5">Carboxypeptidase regulatory-like domain-containing protein</fullName>
    </recommendedName>
</protein>
<feature type="compositionally biased region" description="Polar residues" evidence="1">
    <location>
        <begin position="142"/>
        <end position="159"/>
    </location>
</feature>
<organism evidence="3 4">
    <name type="scientific">Frigoriglobus tundricola</name>
    <dbReference type="NCBI Taxonomy" id="2774151"/>
    <lineage>
        <taxon>Bacteria</taxon>
        <taxon>Pseudomonadati</taxon>
        <taxon>Planctomycetota</taxon>
        <taxon>Planctomycetia</taxon>
        <taxon>Gemmatales</taxon>
        <taxon>Gemmataceae</taxon>
        <taxon>Frigoriglobus</taxon>
    </lineage>
</organism>
<evidence type="ECO:0000313" key="4">
    <source>
        <dbReference type="Proteomes" id="UP000503447"/>
    </source>
</evidence>
<dbReference type="PROSITE" id="PS51257">
    <property type="entry name" value="PROKAR_LIPOPROTEIN"/>
    <property type="match status" value="1"/>
</dbReference>
<reference evidence="4" key="1">
    <citation type="submission" date="2020-05" db="EMBL/GenBank/DDBJ databases">
        <title>Frigoriglobus tundricola gen. nov., sp. nov., a psychrotolerant cellulolytic planctomycete of the family Gemmataceae with two divergent copies of 16S rRNA gene.</title>
        <authorList>
            <person name="Kulichevskaya I.S."/>
            <person name="Ivanova A.A."/>
            <person name="Naumoff D.G."/>
            <person name="Beletsky A.V."/>
            <person name="Rijpstra W.I.C."/>
            <person name="Sinninghe Damste J.S."/>
            <person name="Mardanov A.V."/>
            <person name="Ravin N.V."/>
            <person name="Dedysh S.N."/>
        </authorList>
    </citation>
    <scope>NUCLEOTIDE SEQUENCE [LARGE SCALE GENOMIC DNA]</scope>
    <source>
        <strain evidence="4">PL17</strain>
    </source>
</reference>
<evidence type="ECO:0008006" key="5">
    <source>
        <dbReference type="Google" id="ProtNLM"/>
    </source>
</evidence>
<proteinExistence type="predicted"/>
<evidence type="ECO:0000256" key="2">
    <source>
        <dbReference type="SAM" id="SignalP"/>
    </source>
</evidence>
<keyword evidence="2" id="KW-0732">Signal</keyword>
<dbReference type="AlphaFoldDB" id="A0A6M5YII8"/>
<feature type="signal peptide" evidence="2">
    <location>
        <begin position="1"/>
        <end position="26"/>
    </location>
</feature>
<dbReference type="Proteomes" id="UP000503447">
    <property type="component" value="Chromosome"/>
</dbReference>
<feature type="compositionally biased region" description="Basic and acidic residues" evidence="1">
    <location>
        <begin position="87"/>
        <end position="112"/>
    </location>
</feature>
<evidence type="ECO:0000256" key="1">
    <source>
        <dbReference type="SAM" id="MobiDB-lite"/>
    </source>
</evidence>
<name>A0A6M5YII8_9BACT</name>
<gene>
    <name evidence="3" type="ORF">FTUN_0643</name>
</gene>
<feature type="chain" id="PRO_5027051305" description="Carboxypeptidase regulatory-like domain-containing protein" evidence="2">
    <location>
        <begin position="27"/>
        <end position="159"/>
    </location>
</feature>